<protein>
    <submittedName>
        <fullName evidence="1">Uncharacterized protein</fullName>
    </submittedName>
</protein>
<sequence length="118" mass="13646">MLENKCEIRPISGRGQVITYKKTNEVWDIRWGKVHFEITDTDIQEILNNFFIDSEEWYLLGSSMDNPIKGGLGEYVQNHIRSLTPRHASAIAAILYNENLVSIKGKKPIYLKKSDKTY</sequence>
<evidence type="ECO:0000313" key="1">
    <source>
        <dbReference type="EMBL" id="MCY6372406.1"/>
    </source>
</evidence>
<comment type="caution">
    <text evidence="1">The sequence shown here is derived from an EMBL/GenBank/DDBJ whole genome shotgun (WGS) entry which is preliminary data.</text>
</comment>
<dbReference type="EMBL" id="JAPQES010000007">
    <property type="protein sequence ID" value="MCY6372406.1"/>
    <property type="molecule type" value="Genomic_DNA"/>
</dbReference>
<name>A0ABT4CWJ9_9CLOT</name>
<organism evidence="1 2">
    <name type="scientific">Clostridium ganghwense</name>
    <dbReference type="NCBI Taxonomy" id="312089"/>
    <lineage>
        <taxon>Bacteria</taxon>
        <taxon>Bacillati</taxon>
        <taxon>Bacillota</taxon>
        <taxon>Clostridia</taxon>
        <taxon>Eubacteriales</taxon>
        <taxon>Clostridiaceae</taxon>
        <taxon>Clostridium</taxon>
    </lineage>
</organism>
<dbReference type="Proteomes" id="UP001079657">
    <property type="component" value="Unassembled WGS sequence"/>
</dbReference>
<evidence type="ECO:0000313" key="2">
    <source>
        <dbReference type="Proteomes" id="UP001079657"/>
    </source>
</evidence>
<dbReference type="RefSeq" id="WP_268051393.1">
    <property type="nucleotide sequence ID" value="NZ_JAPQES010000007.1"/>
</dbReference>
<proteinExistence type="predicted"/>
<accession>A0ABT4CWJ9</accession>
<reference evidence="1" key="1">
    <citation type="submission" date="2022-12" db="EMBL/GenBank/DDBJ databases">
        <authorList>
            <person name="Wang J."/>
        </authorList>
    </citation>
    <scope>NUCLEOTIDE SEQUENCE</scope>
    <source>
        <strain evidence="1">HY-42-06</strain>
    </source>
</reference>
<gene>
    <name evidence="1" type="ORF">OXH55_17400</name>
</gene>
<keyword evidence="2" id="KW-1185">Reference proteome</keyword>